<evidence type="ECO:0000256" key="2">
    <source>
        <dbReference type="SAM" id="Phobius"/>
    </source>
</evidence>
<feature type="region of interest" description="Disordered" evidence="1">
    <location>
        <begin position="177"/>
        <end position="202"/>
    </location>
</feature>
<organism evidence="3 4">
    <name type="scientific">Phyllobacterium endophyticum</name>
    <dbReference type="NCBI Taxonomy" id="1149773"/>
    <lineage>
        <taxon>Bacteria</taxon>
        <taxon>Pseudomonadati</taxon>
        <taxon>Pseudomonadota</taxon>
        <taxon>Alphaproteobacteria</taxon>
        <taxon>Hyphomicrobiales</taxon>
        <taxon>Phyllobacteriaceae</taxon>
        <taxon>Phyllobacterium</taxon>
    </lineage>
</organism>
<protein>
    <submittedName>
        <fullName evidence="3">Uncharacterized protein</fullName>
    </submittedName>
</protein>
<keyword evidence="2" id="KW-0812">Transmembrane</keyword>
<reference evidence="4" key="1">
    <citation type="submission" date="2017-11" db="EMBL/GenBank/DDBJ databases">
        <authorList>
            <person name="Kuznetsova I."/>
            <person name="Sazanova A."/>
            <person name="Chirak E."/>
            <person name="Safronova V."/>
            <person name="Willems A."/>
        </authorList>
    </citation>
    <scope>NUCLEOTIDE SEQUENCE [LARGE SCALE GENOMIC DNA]</scope>
    <source>
        <strain evidence="4">PEPV15</strain>
    </source>
</reference>
<comment type="caution">
    <text evidence="3">The sequence shown here is derived from an EMBL/GenBank/DDBJ whole genome shotgun (WGS) entry which is preliminary data.</text>
</comment>
<keyword evidence="4" id="KW-1185">Reference proteome</keyword>
<name>A0A2P7B0Q1_9HYPH</name>
<keyword evidence="2" id="KW-0472">Membrane</keyword>
<accession>A0A2P7B0Q1</accession>
<feature type="compositionally biased region" description="Basic residues" evidence="1">
    <location>
        <begin position="135"/>
        <end position="144"/>
    </location>
</feature>
<feature type="compositionally biased region" description="Polar residues" evidence="1">
    <location>
        <begin position="177"/>
        <end position="193"/>
    </location>
</feature>
<dbReference type="EMBL" id="PGGN01000001">
    <property type="protein sequence ID" value="PSH60049.1"/>
    <property type="molecule type" value="Genomic_DNA"/>
</dbReference>
<dbReference type="RefSeq" id="WP_106715362.1">
    <property type="nucleotide sequence ID" value="NZ_JACHXT010000004.1"/>
</dbReference>
<evidence type="ECO:0000256" key="1">
    <source>
        <dbReference type="SAM" id="MobiDB-lite"/>
    </source>
</evidence>
<evidence type="ECO:0000313" key="3">
    <source>
        <dbReference type="EMBL" id="PSH60049.1"/>
    </source>
</evidence>
<gene>
    <name evidence="3" type="ORF">CU100_04855</name>
</gene>
<dbReference type="AlphaFoldDB" id="A0A2P7B0Q1"/>
<feature type="region of interest" description="Disordered" evidence="1">
    <location>
        <begin position="86"/>
        <end position="144"/>
    </location>
</feature>
<keyword evidence="2" id="KW-1133">Transmembrane helix</keyword>
<dbReference type="OrthoDB" id="7870844at2"/>
<feature type="transmembrane region" description="Helical" evidence="2">
    <location>
        <begin position="148"/>
        <end position="170"/>
    </location>
</feature>
<sequence length="351" mass="37699">MEAIEHAIRNALAKADFGNPAIRQKVYESAWSAHERSLAANGALDDEQRDERRERLKDAITRIENEVQSTGSVAPPTAPAPIAERLEPVLSQPEPSTARVEPSIDTLREPELDAPEPASDRSAVADNYRPDRLRPRLKRNKERKKASGIAKLAITLVILALALGLLWLVASGTINTKPSSVAPSTGNPATTGSHEPLKEGQLPSEGSWITIFDPSDTTQVSVSGRATATITGDQVAKYLRIKSPGESDEIIFQVGQGVLEQLAGKNAMFDIVAKSEDGTRTQMAVSCDFGALGDCGRTRFDVSDASGEYLVQKQFPADERPSAGGSIKINSDIAQTGHSVDIISIRVQVTN</sequence>
<proteinExistence type="predicted"/>
<dbReference type="Proteomes" id="UP000241158">
    <property type="component" value="Unassembled WGS sequence"/>
</dbReference>
<evidence type="ECO:0000313" key="4">
    <source>
        <dbReference type="Proteomes" id="UP000241158"/>
    </source>
</evidence>